<dbReference type="RefSeq" id="WP_106615197.1">
    <property type="nucleotide sequence ID" value="NZ_PYAX01000003.1"/>
</dbReference>
<dbReference type="AlphaFoldDB" id="A0A2P8IEC4"/>
<comment type="subunit">
    <text evidence="6">Homodimer.</text>
</comment>
<keyword evidence="9" id="KW-1185">Reference proteome</keyword>
<keyword evidence="2 6" id="KW-0288">FMN</keyword>
<comment type="function">
    <text evidence="6">Also exhibits azoreductase activity. Catalyzes the reductive cleavage of the azo bond in aromatic azo compounds to the corresponding amines.</text>
</comment>
<keyword evidence="1 6" id="KW-0285">Flavoprotein</keyword>
<reference evidence="8 9" key="1">
    <citation type="submission" date="2018-03" db="EMBL/GenBank/DDBJ databases">
        <title>Genomic Encyclopedia of Type Strains, Phase III (KMG-III): the genomes of soil and plant-associated and newly described type strains.</title>
        <authorList>
            <person name="Whitman W."/>
        </authorList>
    </citation>
    <scope>NUCLEOTIDE SEQUENCE [LARGE SCALE GENOMIC DNA]</scope>
    <source>
        <strain evidence="8 9">CGMCC 4.7097</strain>
    </source>
</reference>
<dbReference type="HAMAP" id="MF_01216">
    <property type="entry name" value="Azoreductase_type1"/>
    <property type="match status" value="1"/>
</dbReference>
<dbReference type="PANTHER" id="PTHR43741">
    <property type="entry name" value="FMN-DEPENDENT NADH-AZOREDUCTASE 1"/>
    <property type="match status" value="1"/>
</dbReference>
<sequence>MAELLHLDTSLRFEGSVSREVTGAFAEAWRSAHPDGGYTYRDLAADPLPHIDPEALAVRQADGDRPLEQRLVAELKAADTVLLGVPMYNYGVPSSLKAWLDWIAVPELFADQETGAGVLTGTRVVVVTARGGSYAPGTPRHSFDFQEPYLRAVFTTLGMGEHLEFVHAEMTMAGVMPHLAQFRDHAAASLEDAHRVVRKLAVA</sequence>
<dbReference type="SUPFAM" id="SSF52218">
    <property type="entry name" value="Flavoproteins"/>
    <property type="match status" value="1"/>
</dbReference>
<dbReference type="Gene3D" id="3.40.50.360">
    <property type="match status" value="1"/>
</dbReference>
<evidence type="ECO:0000313" key="8">
    <source>
        <dbReference type="EMBL" id="PSL56807.1"/>
    </source>
</evidence>
<dbReference type="GO" id="GO:0016652">
    <property type="term" value="F:oxidoreductase activity, acting on NAD(P)H as acceptor"/>
    <property type="evidence" value="ECO:0007669"/>
    <property type="project" value="UniProtKB-UniRule"/>
</dbReference>
<dbReference type="Pfam" id="PF02525">
    <property type="entry name" value="Flavodoxin_2"/>
    <property type="match status" value="1"/>
</dbReference>
<dbReference type="Proteomes" id="UP000241118">
    <property type="component" value="Unassembled WGS sequence"/>
</dbReference>
<dbReference type="EMBL" id="PYAX01000003">
    <property type="protein sequence ID" value="PSL56807.1"/>
    <property type="molecule type" value="Genomic_DNA"/>
</dbReference>
<feature type="binding site" evidence="6">
    <location>
        <begin position="16"/>
        <end position="18"/>
    </location>
    <ligand>
        <name>FMN</name>
        <dbReference type="ChEBI" id="CHEBI:58210"/>
    </ligand>
</feature>
<dbReference type="EC" id="1.7.1.17" evidence="6"/>
<evidence type="ECO:0000256" key="1">
    <source>
        <dbReference type="ARBA" id="ARBA00022630"/>
    </source>
</evidence>
<dbReference type="InterPro" id="IPR029039">
    <property type="entry name" value="Flavoprotein-like_sf"/>
</dbReference>
<name>A0A2P8IEC4_SACCR</name>
<proteinExistence type="inferred from homology"/>
<comment type="catalytic activity">
    <reaction evidence="5">
        <text>N,N-dimethyl-1,4-phenylenediamine + anthranilate + 2 NAD(+) = 2-(4-dimethylaminophenyl)diazenylbenzoate + 2 NADH + 2 H(+)</text>
        <dbReference type="Rhea" id="RHEA:55872"/>
        <dbReference type="ChEBI" id="CHEBI:15378"/>
        <dbReference type="ChEBI" id="CHEBI:15783"/>
        <dbReference type="ChEBI" id="CHEBI:16567"/>
        <dbReference type="ChEBI" id="CHEBI:57540"/>
        <dbReference type="ChEBI" id="CHEBI:57945"/>
        <dbReference type="ChEBI" id="CHEBI:71579"/>
        <dbReference type="EC" id="1.7.1.17"/>
    </reaction>
    <physiologicalReaction direction="right-to-left" evidence="5">
        <dbReference type="Rhea" id="RHEA:55874"/>
    </physiologicalReaction>
</comment>
<comment type="cofactor">
    <cofactor evidence="6">
        <name>FMN</name>
        <dbReference type="ChEBI" id="CHEBI:58210"/>
    </cofactor>
    <text evidence="6">Binds 1 FMN per subunit.</text>
</comment>
<protein>
    <recommendedName>
        <fullName evidence="6">FMN dependent NADH:quinone oxidoreductase</fullName>
        <ecNumber evidence="6">1.6.5.-</ecNumber>
    </recommendedName>
    <alternativeName>
        <fullName evidence="6">Azo-dye reductase</fullName>
    </alternativeName>
    <alternativeName>
        <fullName evidence="6">FMN-dependent NADH-azo compound oxidoreductase</fullName>
    </alternativeName>
    <alternativeName>
        <fullName evidence="6">FMN-dependent NADH-azoreductase</fullName>
        <ecNumber evidence="6">1.7.1.17</ecNumber>
    </alternativeName>
</protein>
<dbReference type="EC" id="1.6.5.-" evidence="6"/>
<dbReference type="InterPro" id="IPR050104">
    <property type="entry name" value="FMN-dep_NADH:Q_OxRdtase_AzoR1"/>
</dbReference>
<evidence type="ECO:0000313" key="9">
    <source>
        <dbReference type="Proteomes" id="UP000241118"/>
    </source>
</evidence>
<comment type="catalytic activity">
    <reaction evidence="6">
        <text>2 a quinone + NADH + H(+) = 2 a 1,4-benzosemiquinone + NAD(+)</text>
        <dbReference type="Rhea" id="RHEA:65952"/>
        <dbReference type="ChEBI" id="CHEBI:15378"/>
        <dbReference type="ChEBI" id="CHEBI:57540"/>
        <dbReference type="ChEBI" id="CHEBI:57945"/>
        <dbReference type="ChEBI" id="CHEBI:132124"/>
        <dbReference type="ChEBI" id="CHEBI:134225"/>
    </reaction>
</comment>
<keyword evidence="4 6" id="KW-0520">NAD</keyword>
<keyword evidence="3 6" id="KW-0560">Oxidoreductase</keyword>
<evidence type="ECO:0000256" key="3">
    <source>
        <dbReference type="ARBA" id="ARBA00023002"/>
    </source>
</evidence>
<dbReference type="InterPro" id="IPR023048">
    <property type="entry name" value="NADH:quinone_OxRdtase_FMN_depd"/>
</dbReference>
<evidence type="ECO:0000256" key="2">
    <source>
        <dbReference type="ARBA" id="ARBA00022643"/>
    </source>
</evidence>
<dbReference type="InterPro" id="IPR003680">
    <property type="entry name" value="Flavodoxin_fold"/>
</dbReference>
<gene>
    <name evidence="6" type="primary">azoR</name>
    <name evidence="8" type="ORF">B0I31_103564</name>
</gene>
<comment type="function">
    <text evidence="6">Quinone reductase that provides resistance to thiol-specific stress caused by electrophilic quinones.</text>
</comment>
<dbReference type="GO" id="GO:0009055">
    <property type="term" value="F:electron transfer activity"/>
    <property type="evidence" value="ECO:0007669"/>
    <property type="project" value="UniProtKB-UniRule"/>
</dbReference>
<feature type="binding site" evidence="6">
    <location>
        <position position="10"/>
    </location>
    <ligand>
        <name>FMN</name>
        <dbReference type="ChEBI" id="CHEBI:58210"/>
    </ligand>
</feature>
<comment type="caution">
    <text evidence="6">Lacks conserved residue(s) required for the propagation of feature annotation.</text>
</comment>
<accession>A0A2P8IEC4</accession>
<dbReference type="GO" id="GO:0016655">
    <property type="term" value="F:oxidoreductase activity, acting on NAD(P)H, quinone or similar compound as acceptor"/>
    <property type="evidence" value="ECO:0007669"/>
    <property type="project" value="InterPro"/>
</dbReference>
<evidence type="ECO:0000256" key="4">
    <source>
        <dbReference type="ARBA" id="ARBA00023027"/>
    </source>
</evidence>
<organism evidence="8 9">
    <name type="scientific">Saccharothrix carnea</name>
    <dbReference type="NCBI Taxonomy" id="1280637"/>
    <lineage>
        <taxon>Bacteria</taxon>
        <taxon>Bacillati</taxon>
        <taxon>Actinomycetota</taxon>
        <taxon>Actinomycetes</taxon>
        <taxon>Pseudonocardiales</taxon>
        <taxon>Pseudonocardiaceae</taxon>
        <taxon>Saccharothrix</taxon>
    </lineage>
</organism>
<dbReference type="PANTHER" id="PTHR43741:SF4">
    <property type="entry name" value="FMN-DEPENDENT NADH:QUINONE OXIDOREDUCTASE"/>
    <property type="match status" value="1"/>
</dbReference>
<dbReference type="GO" id="GO:0010181">
    <property type="term" value="F:FMN binding"/>
    <property type="evidence" value="ECO:0007669"/>
    <property type="project" value="UniProtKB-UniRule"/>
</dbReference>
<feature type="domain" description="Flavodoxin-like fold" evidence="7">
    <location>
        <begin position="4"/>
        <end position="183"/>
    </location>
</feature>
<comment type="similarity">
    <text evidence="6">Belongs to the azoreductase type 1 family.</text>
</comment>
<dbReference type="OrthoDB" id="9805013at2"/>
<comment type="caution">
    <text evidence="8">The sequence shown here is derived from an EMBL/GenBank/DDBJ whole genome shotgun (WGS) entry which is preliminary data.</text>
</comment>
<evidence type="ECO:0000259" key="7">
    <source>
        <dbReference type="Pfam" id="PF02525"/>
    </source>
</evidence>
<evidence type="ECO:0000256" key="6">
    <source>
        <dbReference type="HAMAP-Rule" id="MF_01216"/>
    </source>
</evidence>
<evidence type="ECO:0000256" key="5">
    <source>
        <dbReference type="ARBA" id="ARBA00048542"/>
    </source>
</evidence>